<protein>
    <recommendedName>
        <fullName evidence="1">AB hydrolase-1 domain-containing protein</fullName>
    </recommendedName>
</protein>
<dbReference type="PANTHER" id="PTHR46331">
    <property type="entry name" value="VALACYCLOVIR HYDROLASE"/>
    <property type="match status" value="1"/>
</dbReference>
<evidence type="ECO:0000313" key="2">
    <source>
        <dbReference type="EMBL" id="JAS20167.1"/>
    </source>
</evidence>
<evidence type="ECO:0000259" key="1">
    <source>
        <dbReference type="Pfam" id="PF12697"/>
    </source>
</evidence>
<name>A0A1B6D3B1_9HEMI</name>
<dbReference type="InterPro" id="IPR029058">
    <property type="entry name" value="AB_hydrolase_fold"/>
</dbReference>
<organism evidence="2">
    <name type="scientific">Clastoptera arizonana</name>
    <name type="common">Arizona spittle bug</name>
    <dbReference type="NCBI Taxonomy" id="38151"/>
    <lineage>
        <taxon>Eukaryota</taxon>
        <taxon>Metazoa</taxon>
        <taxon>Ecdysozoa</taxon>
        <taxon>Arthropoda</taxon>
        <taxon>Hexapoda</taxon>
        <taxon>Insecta</taxon>
        <taxon>Pterygota</taxon>
        <taxon>Neoptera</taxon>
        <taxon>Paraneoptera</taxon>
        <taxon>Hemiptera</taxon>
        <taxon>Auchenorrhyncha</taxon>
        <taxon>Cercopoidea</taxon>
        <taxon>Clastopteridae</taxon>
        <taxon>Clastoptera</taxon>
    </lineage>
</organism>
<sequence length="287" mass="32537">MVSTRFPFLQVKYINRLTLNYIWQKMELSTKSGIVEQTVDIDNFKINYTKVGNGSHNLILLPGAFGTIQTDFKPQLEGLDKRKYTLIAFDPPGYGKSRPPERIFTKDFYHKDALVAGKLMETVGFKEYSILGWSDGAISGLILADICKSNVKKLISYAGNCYLSHKDLEIMKSIRDTTKWSEKMRKPMENIYGQEYFAKMVSVWVDTLLDIGKTNGGDICKSSLSNIIAPTLVLQGDKDPVVPIEHAEYLAKNIPNSVLHVYKGGNHVIHLRYPEEFNKIVDEFLSI</sequence>
<dbReference type="SUPFAM" id="SSF53474">
    <property type="entry name" value="alpha/beta-Hydrolases"/>
    <property type="match status" value="1"/>
</dbReference>
<dbReference type="PANTHER" id="PTHR46331:SF2">
    <property type="entry name" value="VALACYCLOVIR HYDROLASE"/>
    <property type="match status" value="1"/>
</dbReference>
<proteinExistence type="predicted"/>
<dbReference type="EMBL" id="GEDC01017131">
    <property type="protein sequence ID" value="JAS20167.1"/>
    <property type="molecule type" value="Transcribed_RNA"/>
</dbReference>
<dbReference type="GO" id="GO:0017171">
    <property type="term" value="F:serine hydrolase activity"/>
    <property type="evidence" value="ECO:0007669"/>
    <property type="project" value="TreeGrafter"/>
</dbReference>
<dbReference type="Gene3D" id="3.40.50.1820">
    <property type="entry name" value="alpha/beta hydrolase"/>
    <property type="match status" value="1"/>
</dbReference>
<dbReference type="PRINTS" id="PR00111">
    <property type="entry name" value="ABHYDROLASE"/>
</dbReference>
<dbReference type="Pfam" id="PF12697">
    <property type="entry name" value="Abhydrolase_6"/>
    <property type="match status" value="1"/>
</dbReference>
<reference evidence="2" key="1">
    <citation type="submission" date="2015-12" db="EMBL/GenBank/DDBJ databases">
        <title>De novo transcriptome assembly of four potential Pierce s Disease insect vectors from Arizona vineyards.</title>
        <authorList>
            <person name="Tassone E.E."/>
        </authorList>
    </citation>
    <scope>NUCLEOTIDE SEQUENCE</scope>
</reference>
<dbReference type="AlphaFoldDB" id="A0A1B6D3B1"/>
<accession>A0A1B6D3B1</accession>
<gene>
    <name evidence="2" type="ORF">g.9302</name>
</gene>
<dbReference type="InterPro" id="IPR000073">
    <property type="entry name" value="AB_hydrolase_1"/>
</dbReference>
<feature type="domain" description="AB hydrolase-1" evidence="1">
    <location>
        <begin position="58"/>
        <end position="279"/>
    </location>
</feature>